<dbReference type="GO" id="GO:0006974">
    <property type="term" value="P:DNA damage response"/>
    <property type="evidence" value="ECO:0007669"/>
    <property type="project" value="TreeGrafter"/>
</dbReference>
<sequence>MATCRLGGTSHARCATRSSSVKRVIAMAATAQQTSQPLVSLNKIDAKRLPFPPHQPLEGCEKGSFAEATITKRLPSILAGMIKDLEASILPGLGADAKAEAQQALAALAALRQGQLDNIVLPDVVAPGGAAAAAANPALAPAIAATNEALTLWRKRVPNATWLNLPWLLIECAMYVEVAARLAAPSARLAGARIDPFAVQKAAAWAKSATAAAELAAEACRVLQRVRAQGLRGDVLKQECYAVMQYSLWGNKTDLSLLVDASAVNPVSSVGDAQGSGAGHPFVIVDEYDGAWKVLASGPPGRVDIVLDNAGLELFGDLVLADFLVESGLATEVVMHGKPFAWFVSDVVQHDFADTLAAAAPGSPAPASLPDPAAWGAVRELGARWAQHMASGKWKYTDHTFWVTPSPFCWMEAQAPDLYRALQSSRLVILKGDLNYRKLTSDCRWPTTTPFSTSLMGFEPAPLLALRTLKADVVAGLVPGQAEKLTKIDAEWLVNGRFGMLQFHKPTA</sequence>
<accession>A0A6T8R3W9</accession>
<evidence type="ECO:0000256" key="6">
    <source>
        <dbReference type="ARBA" id="ARBA00048809"/>
    </source>
</evidence>
<comment type="catalytic activity">
    <reaction evidence="6 8">
        <text>beta-D-fructose 6-phosphate = dihydroxyacetone + D-glyceraldehyde 3-phosphate</text>
        <dbReference type="Rhea" id="RHEA:28002"/>
        <dbReference type="ChEBI" id="CHEBI:16016"/>
        <dbReference type="ChEBI" id="CHEBI:57634"/>
        <dbReference type="ChEBI" id="CHEBI:59776"/>
    </reaction>
</comment>
<reference evidence="10" key="1">
    <citation type="submission" date="2021-01" db="EMBL/GenBank/DDBJ databases">
        <authorList>
            <person name="Corre E."/>
            <person name="Pelletier E."/>
            <person name="Niang G."/>
            <person name="Scheremetjew M."/>
            <person name="Finn R."/>
            <person name="Kale V."/>
            <person name="Holt S."/>
            <person name="Cochrane G."/>
            <person name="Meng A."/>
            <person name="Brown T."/>
            <person name="Cohen L."/>
        </authorList>
    </citation>
    <scope>NUCLEOTIDE SEQUENCE</scope>
    <source>
        <strain evidence="10">SAG 11-49</strain>
    </source>
</reference>
<dbReference type="EMBL" id="HBFB01012996">
    <property type="protein sequence ID" value="CAD8676249.1"/>
    <property type="molecule type" value="Transcribed_RNA"/>
</dbReference>
<comment type="cofactor">
    <cofactor evidence="8">
        <name>Mn(2+)</name>
        <dbReference type="ChEBI" id="CHEBI:29035"/>
    </cofactor>
    <cofactor evidence="8">
        <name>Ni(2+)</name>
        <dbReference type="ChEBI" id="CHEBI:49786"/>
    </cofactor>
</comment>
<evidence type="ECO:0000259" key="9">
    <source>
        <dbReference type="Pfam" id="PF01937"/>
    </source>
</evidence>
<dbReference type="InterPro" id="IPR039763">
    <property type="entry name" value="ARMT1"/>
</dbReference>
<dbReference type="Gene3D" id="1.20.930.60">
    <property type="match status" value="1"/>
</dbReference>
<proteinExistence type="inferred from homology"/>
<dbReference type="InterPro" id="IPR002791">
    <property type="entry name" value="ARMT1-like_metal-bd"/>
</dbReference>
<dbReference type="PANTHER" id="PTHR12260:SF6">
    <property type="entry name" value="DAMAGE-CONTROL PHOSPHATASE ARMT1"/>
    <property type="match status" value="1"/>
</dbReference>
<dbReference type="PANTHER" id="PTHR12260">
    <property type="entry name" value="DAMAGE-CONTROL PHOSPHATASE ARMT1"/>
    <property type="match status" value="1"/>
</dbReference>
<comment type="similarity">
    <text evidence="2 8">Belongs to the damage-control phosphatase family. Sugar phosphate phosphatase III subfamily.</text>
</comment>
<evidence type="ECO:0000256" key="2">
    <source>
        <dbReference type="ARBA" id="ARBA00009519"/>
    </source>
</evidence>
<dbReference type="EC" id="3.1.3.-" evidence="8"/>
<dbReference type="Gene3D" id="3.40.50.10880">
    <property type="entry name" value="Uncharacterised protein PF01937, DUF89, domain 3"/>
    <property type="match status" value="1"/>
</dbReference>
<dbReference type="GO" id="GO:0030643">
    <property type="term" value="P:intracellular phosphate ion homeostasis"/>
    <property type="evidence" value="ECO:0007669"/>
    <property type="project" value="UniProtKB-ARBA"/>
</dbReference>
<organism evidence="10">
    <name type="scientific">Chlamydomonas leiostraca</name>
    <dbReference type="NCBI Taxonomy" id="1034604"/>
    <lineage>
        <taxon>Eukaryota</taxon>
        <taxon>Viridiplantae</taxon>
        <taxon>Chlorophyta</taxon>
        <taxon>core chlorophytes</taxon>
        <taxon>Chlorophyceae</taxon>
        <taxon>CS clade</taxon>
        <taxon>Chlamydomonadales</taxon>
        <taxon>Chlamydomonadaceae</taxon>
        <taxon>Chlamydomonas</taxon>
    </lineage>
</organism>
<protein>
    <recommendedName>
        <fullName evidence="8">Sugar phosphate phosphatase</fullName>
        <ecNumber evidence="8">3.1.3.-</ecNumber>
    </recommendedName>
</protein>
<dbReference type="EMBL" id="HBFB01012998">
    <property type="protein sequence ID" value="CAD8676250.1"/>
    <property type="molecule type" value="Transcribed_RNA"/>
</dbReference>
<name>A0A6T8R3W9_9CHLO</name>
<keyword evidence="3 8" id="KW-0479">Metal-binding</keyword>
<dbReference type="InterPro" id="IPR036075">
    <property type="entry name" value="ARMT-1-like_metal-bd_sf"/>
</dbReference>
<dbReference type="FunFam" id="3.40.50.10880:FF:000005">
    <property type="entry name" value="DUF89-domain-containing protein"/>
    <property type="match status" value="1"/>
</dbReference>
<feature type="domain" description="Damage-control phosphatase ARMT1-like metal-binding" evidence="9">
    <location>
        <begin position="69"/>
        <end position="485"/>
    </location>
</feature>
<evidence type="ECO:0000313" key="10">
    <source>
        <dbReference type="EMBL" id="CAD8676249.1"/>
    </source>
</evidence>
<dbReference type="SUPFAM" id="SSF111321">
    <property type="entry name" value="AF1104-like"/>
    <property type="match status" value="1"/>
</dbReference>
<evidence type="ECO:0000256" key="8">
    <source>
        <dbReference type="RuleBase" id="RU367030"/>
    </source>
</evidence>
<comment type="domain">
    <text evidence="8">Subfamily III proteins have a conserved RTxK motif about 40-50 residues from the C-terminus; the threonine may be replaced by serine or cysteine.</text>
</comment>
<evidence type="ECO:0000256" key="4">
    <source>
        <dbReference type="ARBA" id="ARBA00022801"/>
    </source>
</evidence>
<dbReference type="GO" id="GO:0005634">
    <property type="term" value="C:nucleus"/>
    <property type="evidence" value="ECO:0007669"/>
    <property type="project" value="TreeGrafter"/>
</dbReference>
<evidence type="ECO:0000313" key="11">
    <source>
        <dbReference type="EMBL" id="CAD8676250.1"/>
    </source>
</evidence>
<dbReference type="GO" id="GO:0016462">
    <property type="term" value="F:pyrophosphatase activity"/>
    <property type="evidence" value="ECO:0007669"/>
    <property type="project" value="UniProtKB-ARBA"/>
</dbReference>
<comment type="function">
    <text evidence="7 8">Metal-dependent phosphatase that shows phosphatase activity against several substrates, including fructose-1-phosphate and fructose-6-phosphate. Its preference for fructose-1-phosphate, a strong glycating agent that causes DNA damage rather than a canonical yeast metabolite, suggests a damage-control function in hexose phosphate metabolism.</text>
</comment>
<keyword evidence="4 8" id="KW-0378">Hydrolase</keyword>
<dbReference type="Pfam" id="PF01937">
    <property type="entry name" value="ARMT1-like_dom"/>
    <property type="match status" value="1"/>
</dbReference>
<keyword evidence="5 8" id="KW-0464">Manganese</keyword>
<evidence type="ECO:0000256" key="5">
    <source>
        <dbReference type="ARBA" id="ARBA00023211"/>
    </source>
</evidence>
<dbReference type="GO" id="GO:0016791">
    <property type="term" value="F:phosphatase activity"/>
    <property type="evidence" value="ECO:0007669"/>
    <property type="project" value="TreeGrafter"/>
</dbReference>
<dbReference type="GO" id="GO:0046872">
    <property type="term" value="F:metal ion binding"/>
    <property type="evidence" value="ECO:0007669"/>
    <property type="project" value="UniProtKB-UniRule"/>
</dbReference>
<comment type="catalytic activity">
    <reaction evidence="1 8">
        <text>beta-D-fructose 1-phosphate + H2O = D-fructose + phosphate</text>
        <dbReference type="Rhea" id="RHEA:35603"/>
        <dbReference type="ChEBI" id="CHEBI:15377"/>
        <dbReference type="ChEBI" id="CHEBI:37721"/>
        <dbReference type="ChEBI" id="CHEBI:43474"/>
        <dbReference type="ChEBI" id="CHEBI:138881"/>
    </reaction>
</comment>
<evidence type="ECO:0000256" key="3">
    <source>
        <dbReference type="ARBA" id="ARBA00022723"/>
    </source>
</evidence>
<gene>
    <name evidence="10" type="ORF">CLEI1391_LOCUS7343</name>
    <name evidence="11" type="ORF">CLEI1391_LOCUS7344</name>
</gene>
<dbReference type="AlphaFoldDB" id="A0A6T8R3W9"/>
<evidence type="ECO:0000256" key="7">
    <source>
        <dbReference type="ARBA" id="ARBA00054243"/>
    </source>
</evidence>
<evidence type="ECO:0000256" key="1">
    <source>
        <dbReference type="ARBA" id="ARBA00001326"/>
    </source>
</evidence>